<dbReference type="AlphaFoldDB" id="A0A0J1FRH7"/>
<gene>
    <name evidence="4" type="primary">adhE_3</name>
    <name evidence="4" type="ORF">DEAC_c19510</name>
</gene>
<dbReference type="Gene3D" id="1.20.1090.10">
    <property type="entry name" value="Dehydroquinate synthase-like - alpha domain"/>
    <property type="match status" value="1"/>
</dbReference>
<sequence>MDLKWFRVPRDVVFGAGTLEYLKQVQGSKAFICMGKNSMRANGVLDKVTGYLKEANIDYTIFDGVEGDPSVETVYRGAEKMKAFAPDLILGLGGCSAIDAAKAMWVFYEYPDKRFEDIKAPFSIPPLRNKAKFIAIPSTSGTGTEVTCVAVITEQGGIKHPLASYEITPDIAILDPEICLSMPPNVTADTGVDALSHALEAYVSTMANDYTDTLALESIKTIFEWLPKAFKDGSDITARTKMHIAQNYAGMSFSNAILGIDHSLSHKISTINTTHGRCNTILMPAVIQYNSKVAGQRYAQIAKYLELPGSSNEELISSLVITIKNLNSSLGIPASLKELGMDESSFLENVETFAKAALEDPCTGTNPRQPSVEDLIQVYKAAYYGYDVVI</sequence>
<reference evidence="4 5" key="1">
    <citation type="submission" date="2015-06" db="EMBL/GenBank/DDBJ databases">
        <title>Draft genome of the moderately acidophilic sulfate reducer Candidatus Desulfosporosinus acididurans strain M1.</title>
        <authorList>
            <person name="Poehlein A."/>
            <person name="Petzsch P."/>
            <person name="Johnson B.D."/>
            <person name="Schloemann M."/>
            <person name="Daniel R."/>
            <person name="Muehling M."/>
        </authorList>
    </citation>
    <scope>NUCLEOTIDE SEQUENCE [LARGE SCALE GENOMIC DNA]</scope>
    <source>
        <strain evidence="4 5">M1</strain>
    </source>
</reference>
<dbReference type="SUPFAM" id="SSF56796">
    <property type="entry name" value="Dehydroquinate synthase-like"/>
    <property type="match status" value="1"/>
</dbReference>
<keyword evidence="1" id="KW-0560">Oxidoreductase</keyword>
<dbReference type="Pfam" id="PF00465">
    <property type="entry name" value="Fe-ADH"/>
    <property type="match status" value="1"/>
</dbReference>
<comment type="caution">
    <text evidence="4">The sequence shown here is derived from an EMBL/GenBank/DDBJ whole genome shotgun (WGS) entry which is preliminary data.</text>
</comment>
<dbReference type="PROSITE" id="PS00913">
    <property type="entry name" value="ADH_IRON_1"/>
    <property type="match status" value="1"/>
</dbReference>
<dbReference type="InterPro" id="IPR039697">
    <property type="entry name" value="Alcohol_dehydrogenase_Fe"/>
</dbReference>
<proteinExistence type="predicted"/>
<dbReference type="STRING" id="476652.DEAC_c19510"/>
<dbReference type="Proteomes" id="UP000036356">
    <property type="component" value="Unassembled WGS sequence"/>
</dbReference>
<feature type="domain" description="Alcohol dehydrogenase iron-type/glycerol dehydrogenase GldA" evidence="2">
    <location>
        <begin position="9"/>
        <end position="176"/>
    </location>
</feature>
<dbReference type="InterPro" id="IPR056798">
    <property type="entry name" value="ADH_Fe_C"/>
</dbReference>
<evidence type="ECO:0000259" key="3">
    <source>
        <dbReference type="Pfam" id="PF25137"/>
    </source>
</evidence>
<dbReference type="FunFam" id="3.40.50.1970:FF:000003">
    <property type="entry name" value="Alcohol dehydrogenase, iron-containing"/>
    <property type="match status" value="1"/>
</dbReference>
<evidence type="ECO:0000256" key="1">
    <source>
        <dbReference type="ARBA" id="ARBA00023002"/>
    </source>
</evidence>
<dbReference type="InterPro" id="IPR034802">
    <property type="entry name" value="NADPH_BDH"/>
</dbReference>
<evidence type="ECO:0000259" key="2">
    <source>
        <dbReference type="Pfam" id="PF00465"/>
    </source>
</evidence>
<dbReference type="Pfam" id="PF25137">
    <property type="entry name" value="ADH_Fe_C"/>
    <property type="match status" value="1"/>
</dbReference>
<name>A0A0J1FRH7_9FIRM</name>
<dbReference type="EMBL" id="LDZY01000006">
    <property type="protein sequence ID" value="KLU65912.1"/>
    <property type="molecule type" value="Genomic_DNA"/>
</dbReference>
<dbReference type="PANTHER" id="PTHR11496:SF83">
    <property type="entry name" value="HYDROXYACID-OXOACID TRANSHYDROGENASE, MITOCHONDRIAL"/>
    <property type="match status" value="1"/>
</dbReference>
<dbReference type="FunFam" id="1.20.1090.10:FF:000001">
    <property type="entry name" value="Aldehyde-alcohol dehydrogenase"/>
    <property type="match status" value="1"/>
</dbReference>
<dbReference type="RefSeq" id="WP_083996033.1">
    <property type="nucleotide sequence ID" value="NZ_LDZY01000006.1"/>
</dbReference>
<dbReference type="Gene3D" id="3.40.50.1970">
    <property type="match status" value="1"/>
</dbReference>
<dbReference type="CDD" id="cd08179">
    <property type="entry name" value="NADPH_BDH"/>
    <property type="match status" value="1"/>
</dbReference>
<protein>
    <submittedName>
        <fullName evidence="4">Aldehyde-alcohol dehydrogenase</fullName>
    </submittedName>
</protein>
<dbReference type="InterPro" id="IPR018211">
    <property type="entry name" value="ADH_Fe_CS"/>
</dbReference>
<dbReference type="GO" id="GO:0046872">
    <property type="term" value="F:metal ion binding"/>
    <property type="evidence" value="ECO:0007669"/>
    <property type="project" value="InterPro"/>
</dbReference>
<accession>A0A0J1FRH7</accession>
<evidence type="ECO:0000313" key="5">
    <source>
        <dbReference type="Proteomes" id="UP000036356"/>
    </source>
</evidence>
<feature type="domain" description="Fe-containing alcohol dehydrogenase-like C-terminal" evidence="3">
    <location>
        <begin position="187"/>
        <end position="383"/>
    </location>
</feature>
<evidence type="ECO:0000313" key="4">
    <source>
        <dbReference type="EMBL" id="KLU65912.1"/>
    </source>
</evidence>
<dbReference type="PATRIC" id="fig|476652.3.peg.2018"/>
<organism evidence="4 5">
    <name type="scientific">Desulfosporosinus acididurans</name>
    <dbReference type="NCBI Taxonomy" id="476652"/>
    <lineage>
        <taxon>Bacteria</taxon>
        <taxon>Bacillati</taxon>
        <taxon>Bacillota</taxon>
        <taxon>Clostridia</taxon>
        <taxon>Eubacteriales</taxon>
        <taxon>Desulfitobacteriaceae</taxon>
        <taxon>Desulfosporosinus</taxon>
    </lineage>
</organism>
<dbReference type="InterPro" id="IPR001670">
    <property type="entry name" value="ADH_Fe/GldA"/>
</dbReference>
<dbReference type="PANTHER" id="PTHR11496">
    <property type="entry name" value="ALCOHOL DEHYDROGENASE"/>
    <property type="match status" value="1"/>
</dbReference>
<keyword evidence="5" id="KW-1185">Reference proteome</keyword>
<dbReference type="GO" id="GO:0004022">
    <property type="term" value="F:alcohol dehydrogenase (NAD+) activity"/>
    <property type="evidence" value="ECO:0007669"/>
    <property type="project" value="TreeGrafter"/>
</dbReference>